<organism evidence="3 4">
    <name type="scientific">Paraprevotella xylaniphila YIT 11841</name>
    <dbReference type="NCBI Taxonomy" id="762982"/>
    <lineage>
        <taxon>Bacteria</taxon>
        <taxon>Pseudomonadati</taxon>
        <taxon>Bacteroidota</taxon>
        <taxon>Bacteroidia</taxon>
        <taxon>Bacteroidales</taxon>
        <taxon>Prevotellaceae</taxon>
        <taxon>Paraprevotella</taxon>
    </lineage>
</organism>
<dbReference type="GO" id="GO:0005975">
    <property type="term" value="P:carbohydrate metabolic process"/>
    <property type="evidence" value="ECO:0007669"/>
    <property type="project" value="InterPro"/>
</dbReference>
<protein>
    <recommendedName>
        <fullName evidence="5">Tat pathway signal sequence domain protein</fullName>
    </recommendedName>
</protein>
<dbReference type="InterPro" id="IPR008928">
    <property type="entry name" value="6-hairpin_glycosidase_sf"/>
</dbReference>
<dbReference type="InterPro" id="IPR012878">
    <property type="entry name" value="Beta-AFase-like_GH127_cat"/>
</dbReference>
<dbReference type="Pfam" id="PF07944">
    <property type="entry name" value="Beta-AFase-like_GH127_cat"/>
    <property type="match status" value="1"/>
</dbReference>
<dbReference type="Proteomes" id="UP000005546">
    <property type="component" value="Unassembled WGS sequence"/>
</dbReference>
<dbReference type="EMBL" id="AFBR01000013">
    <property type="protein sequence ID" value="EGG57055.1"/>
    <property type="molecule type" value="Genomic_DNA"/>
</dbReference>
<dbReference type="STRING" id="762982.HMPREF9442_00414"/>
<dbReference type="SUPFAM" id="SSF48208">
    <property type="entry name" value="Six-hairpin glycosidases"/>
    <property type="match status" value="1"/>
</dbReference>
<evidence type="ECO:0000259" key="2">
    <source>
        <dbReference type="Pfam" id="PF20736"/>
    </source>
</evidence>
<accession>F3QQH2</accession>
<feature type="domain" description="Non-reducing end beta-L-arabinofuranosidase-like GH127 catalytic" evidence="1">
    <location>
        <begin position="40"/>
        <end position="429"/>
    </location>
</feature>
<proteinExistence type="predicted"/>
<dbReference type="eggNOG" id="COG3533">
    <property type="taxonomic scope" value="Bacteria"/>
</dbReference>
<keyword evidence="4" id="KW-1185">Reference proteome</keyword>
<sequence>MKKRILSVLIGFGLCQSGVWGNGKVESPSVVELRPFSGKDVELEASWIKQREDLDVAYLQSVEADRLLHNFRVTAGLPSLAKPLEGWESPGVGLRGHFTGHYLSALSVLAERYGDGWASQRLEYMVDELYKCQQAHGNGYLSAFPEKDFETLETRFTGVWAPYYTLHKILQGLLDAYTKTGNRKAYGMVEALAGYVEGRMAKLSPERIERMMYTVEANPQNEAGAMNEALYELYGISGNPRHLALAACFDPAWFLEPLVRNEDILAGLHANTHIVLVNGFARRYEVTGEEKYKKAAMQFWDILQRGHAYVNGTSSGPRPVVTTRTSLTAEHWGEPGHLCNTLTREIAESCVTHNTQKLSAYLFGWTGDPCYADAYMNTFYNGALPVQSRSTGAYVYHLPLGSPRNKKYLKDNDFFCCSGSCAEAFAKLNSGIYYHDDSAVFVNLYVPSELHWTSKKVELEQTGGFPLQPIADFTVSVRRPVSFTLNLFVPAWAEGTVVYVNGEKQDMPVRPSSFLRISRRWADGDRVRMDFRYAFRLQSMPDKENMFAVFYGPMLLAFETRSEVILKGSKDEVLQGLSVVDGEPNRFVLRNGVNEFRLRPLFDVDQESYGVYATIRNY</sequence>
<evidence type="ECO:0000259" key="1">
    <source>
        <dbReference type="Pfam" id="PF07944"/>
    </source>
</evidence>
<dbReference type="RefSeq" id="WP_008624668.1">
    <property type="nucleotide sequence ID" value="NZ_GL883817.1"/>
</dbReference>
<dbReference type="HOGENOM" id="CLU_008033_2_0_10"/>
<gene>
    <name evidence="3" type="ORF">HMPREF9442_00414</name>
</gene>
<feature type="domain" description="Non-reducing end beta-L-arabinofuranosidase-like GH127 middle" evidence="2">
    <location>
        <begin position="440"/>
        <end position="531"/>
    </location>
</feature>
<reference evidence="3 4" key="1">
    <citation type="submission" date="2011-02" db="EMBL/GenBank/DDBJ databases">
        <authorList>
            <person name="Weinstock G."/>
            <person name="Sodergren E."/>
            <person name="Clifton S."/>
            <person name="Fulton L."/>
            <person name="Fulton B."/>
            <person name="Courtney L."/>
            <person name="Fronick C."/>
            <person name="Harrison M."/>
            <person name="Strong C."/>
            <person name="Farmer C."/>
            <person name="Delahaunty K."/>
            <person name="Markovic C."/>
            <person name="Hall O."/>
            <person name="Minx P."/>
            <person name="Tomlinson C."/>
            <person name="Mitreva M."/>
            <person name="Hou S."/>
            <person name="Chen J."/>
            <person name="Wollam A."/>
            <person name="Pepin K.H."/>
            <person name="Johnson M."/>
            <person name="Bhonagiri V."/>
            <person name="Zhang X."/>
            <person name="Suruliraj S."/>
            <person name="Warren W."/>
            <person name="Chinwalla A."/>
            <person name="Mardis E.R."/>
            <person name="Wilson R.K."/>
        </authorList>
    </citation>
    <scope>NUCLEOTIDE SEQUENCE [LARGE SCALE GENOMIC DNA]</scope>
    <source>
        <strain evidence="3 4">YIT 11841</strain>
    </source>
</reference>
<comment type="caution">
    <text evidence="3">The sequence shown here is derived from an EMBL/GenBank/DDBJ whole genome shotgun (WGS) entry which is preliminary data.</text>
</comment>
<dbReference type="OrthoDB" id="9757939at2"/>
<dbReference type="PANTHER" id="PTHR31151">
    <property type="entry name" value="PROLINE-TRNA LIGASE (DUF1680)"/>
    <property type="match status" value="1"/>
</dbReference>
<evidence type="ECO:0008006" key="5">
    <source>
        <dbReference type="Google" id="ProtNLM"/>
    </source>
</evidence>
<dbReference type="Pfam" id="PF20736">
    <property type="entry name" value="Glyco_hydro127M"/>
    <property type="match status" value="1"/>
</dbReference>
<dbReference type="InterPro" id="IPR049046">
    <property type="entry name" value="Beta-AFase-like_GH127_middle"/>
</dbReference>
<name>F3QQH2_9BACT</name>
<dbReference type="PANTHER" id="PTHR31151:SF0">
    <property type="entry name" value="PROLINE-TRNA LIGASE (DUF1680)"/>
    <property type="match status" value="1"/>
</dbReference>
<evidence type="ECO:0000313" key="4">
    <source>
        <dbReference type="Proteomes" id="UP000005546"/>
    </source>
</evidence>
<dbReference type="AlphaFoldDB" id="F3QQH2"/>
<evidence type="ECO:0000313" key="3">
    <source>
        <dbReference type="EMBL" id="EGG57055.1"/>
    </source>
</evidence>